<evidence type="ECO:0000256" key="2">
    <source>
        <dbReference type="SAM" id="SignalP"/>
    </source>
</evidence>
<dbReference type="Proteomes" id="UP001149140">
    <property type="component" value="Unassembled WGS sequence"/>
</dbReference>
<feature type="chain" id="PRO_5040971441" description="DUF1795 domain-containing protein" evidence="2">
    <location>
        <begin position="19"/>
        <end position="178"/>
    </location>
</feature>
<gene>
    <name evidence="3" type="ORF">OM076_15340</name>
</gene>
<feature type="region of interest" description="Disordered" evidence="1">
    <location>
        <begin position="24"/>
        <end position="49"/>
    </location>
</feature>
<accession>A0A9X3MTN4</accession>
<dbReference type="EMBL" id="JAPDOD010000013">
    <property type="protein sequence ID" value="MDA0161651.1"/>
    <property type="molecule type" value="Genomic_DNA"/>
</dbReference>
<evidence type="ECO:0000313" key="3">
    <source>
        <dbReference type="EMBL" id="MDA0161651.1"/>
    </source>
</evidence>
<evidence type="ECO:0000256" key="1">
    <source>
        <dbReference type="SAM" id="MobiDB-lite"/>
    </source>
</evidence>
<dbReference type="AlphaFoldDB" id="A0A9X3MTN4"/>
<keyword evidence="4" id="KW-1185">Reference proteome</keyword>
<comment type="caution">
    <text evidence="3">The sequence shown here is derived from an EMBL/GenBank/DDBJ whole genome shotgun (WGS) entry which is preliminary data.</text>
</comment>
<feature type="compositionally biased region" description="Low complexity" evidence="1">
    <location>
        <begin position="24"/>
        <end position="44"/>
    </location>
</feature>
<evidence type="ECO:0000313" key="4">
    <source>
        <dbReference type="Proteomes" id="UP001149140"/>
    </source>
</evidence>
<feature type="region of interest" description="Disordered" evidence="1">
    <location>
        <begin position="97"/>
        <end position="130"/>
    </location>
</feature>
<sequence length="178" mass="18508">MPSRLLAVLATGAALALAACGAASTPKARSTSTPTPAPTEVSPAGDIPDNQAYVTFHAPGAPYSVKVPEGWSQTERGSVVTFTDKLNSIELAWGNAPSAAPAGAKTSTVKRTGGSAERATFEQQSEPDAVTGKTRTNAVERYVFTRGSEHAVLTLKGPKGADNVDPWRVVTDSLRWTA</sequence>
<proteinExistence type="predicted"/>
<evidence type="ECO:0008006" key="5">
    <source>
        <dbReference type="Google" id="ProtNLM"/>
    </source>
</evidence>
<dbReference type="RefSeq" id="WP_270040867.1">
    <property type="nucleotide sequence ID" value="NZ_JAPDOD010000013.1"/>
</dbReference>
<name>A0A9X3MTN4_9ACTN</name>
<protein>
    <recommendedName>
        <fullName evidence="5">DUF1795 domain-containing protein</fullName>
    </recommendedName>
</protein>
<feature type="signal peptide" evidence="2">
    <location>
        <begin position="1"/>
        <end position="18"/>
    </location>
</feature>
<keyword evidence="2" id="KW-0732">Signal</keyword>
<organism evidence="3 4">
    <name type="scientific">Solirubrobacter ginsenosidimutans</name>
    <dbReference type="NCBI Taxonomy" id="490573"/>
    <lineage>
        <taxon>Bacteria</taxon>
        <taxon>Bacillati</taxon>
        <taxon>Actinomycetota</taxon>
        <taxon>Thermoleophilia</taxon>
        <taxon>Solirubrobacterales</taxon>
        <taxon>Solirubrobacteraceae</taxon>
        <taxon>Solirubrobacter</taxon>
    </lineage>
</organism>
<reference evidence="3" key="1">
    <citation type="submission" date="2022-10" db="EMBL/GenBank/DDBJ databases">
        <title>The WGS of Solirubrobacter ginsenosidimutans DSM 21036.</title>
        <authorList>
            <person name="Jiang Z."/>
        </authorList>
    </citation>
    <scope>NUCLEOTIDE SEQUENCE</scope>
    <source>
        <strain evidence="3">DSM 21036</strain>
    </source>
</reference>
<dbReference type="PROSITE" id="PS51257">
    <property type="entry name" value="PROKAR_LIPOPROTEIN"/>
    <property type="match status" value="1"/>
</dbReference>